<evidence type="ECO:0000259" key="3">
    <source>
        <dbReference type="PROSITE" id="PS50011"/>
    </source>
</evidence>
<dbReference type="SUPFAM" id="SSF49785">
    <property type="entry name" value="Galactose-binding domain-like"/>
    <property type="match status" value="1"/>
</dbReference>
<feature type="domain" description="Protein kinase" evidence="3">
    <location>
        <begin position="23"/>
        <end position="299"/>
    </location>
</feature>
<evidence type="ECO:0000256" key="1">
    <source>
        <dbReference type="ARBA" id="ARBA00023170"/>
    </source>
</evidence>
<dbReference type="PROSITE" id="PS50011">
    <property type="entry name" value="PROTEIN_KINASE_DOM"/>
    <property type="match status" value="1"/>
</dbReference>
<keyword evidence="2" id="KW-0175">Coiled coil</keyword>
<dbReference type="Gene3D" id="2.60.120.260">
    <property type="entry name" value="Galactose-binding domain-like"/>
    <property type="match status" value="2"/>
</dbReference>
<reference evidence="4 5" key="1">
    <citation type="submission" date="2024-04" db="EMBL/GenBank/DDBJ databases">
        <title>Tritrichomonas musculus Genome.</title>
        <authorList>
            <person name="Alves-Ferreira E."/>
            <person name="Grigg M."/>
            <person name="Lorenzi H."/>
            <person name="Galac M."/>
        </authorList>
    </citation>
    <scope>NUCLEOTIDE SEQUENCE [LARGE SCALE GENOMIC DNA]</scope>
    <source>
        <strain evidence="4 5">EAF2021</strain>
    </source>
</reference>
<keyword evidence="5" id="KW-1185">Reference proteome</keyword>
<dbReference type="InterPro" id="IPR011009">
    <property type="entry name" value="Kinase-like_dom_sf"/>
</dbReference>
<evidence type="ECO:0000313" key="4">
    <source>
        <dbReference type="EMBL" id="KAK8843537.1"/>
    </source>
</evidence>
<protein>
    <recommendedName>
        <fullName evidence="3">Protein kinase domain-containing protein</fullName>
    </recommendedName>
</protein>
<dbReference type="SMART" id="SM00220">
    <property type="entry name" value="S_TKc"/>
    <property type="match status" value="1"/>
</dbReference>
<dbReference type="EMBL" id="JAPFFF010000034">
    <property type="protein sequence ID" value="KAK8843537.1"/>
    <property type="molecule type" value="Genomic_DNA"/>
</dbReference>
<accession>A0ABR2HAQ2</accession>
<comment type="caution">
    <text evidence="4">The sequence shown here is derived from an EMBL/GenBank/DDBJ whole genome shotgun (WGS) entry which is preliminary data.</text>
</comment>
<keyword evidence="1" id="KW-0675">Receptor</keyword>
<dbReference type="InterPro" id="IPR050167">
    <property type="entry name" value="Ser_Thr_protein_kinase"/>
</dbReference>
<dbReference type="SUPFAM" id="SSF56112">
    <property type="entry name" value="Protein kinase-like (PK-like)"/>
    <property type="match status" value="1"/>
</dbReference>
<proteinExistence type="predicted"/>
<dbReference type="PROSITE" id="PS00108">
    <property type="entry name" value="PROTEIN_KINASE_ST"/>
    <property type="match status" value="1"/>
</dbReference>
<dbReference type="Proteomes" id="UP001470230">
    <property type="component" value="Unassembled WGS sequence"/>
</dbReference>
<organism evidence="4 5">
    <name type="scientific">Tritrichomonas musculus</name>
    <dbReference type="NCBI Taxonomy" id="1915356"/>
    <lineage>
        <taxon>Eukaryota</taxon>
        <taxon>Metamonada</taxon>
        <taxon>Parabasalia</taxon>
        <taxon>Tritrichomonadida</taxon>
        <taxon>Tritrichomonadidae</taxon>
        <taxon>Tritrichomonas</taxon>
    </lineage>
</organism>
<gene>
    <name evidence="4" type="ORF">M9Y10_024592</name>
</gene>
<feature type="coiled-coil region" evidence="2">
    <location>
        <begin position="342"/>
        <end position="426"/>
    </location>
</feature>
<dbReference type="InterPro" id="IPR008979">
    <property type="entry name" value="Galactose-bd-like_sf"/>
</dbReference>
<dbReference type="InterPro" id="IPR000719">
    <property type="entry name" value="Prot_kinase_dom"/>
</dbReference>
<evidence type="ECO:0000313" key="5">
    <source>
        <dbReference type="Proteomes" id="UP001470230"/>
    </source>
</evidence>
<name>A0ABR2HAQ2_9EUKA</name>
<dbReference type="InterPro" id="IPR008271">
    <property type="entry name" value="Ser/Thr_kinase_AS"/>
</dbReference>
<dbReference type="Gene3D" id="1.10.510.10">
    <property type="entry name" value="Transferase(Phosphotransferase) domain 1"/>
    <property type="match status" value="1"/>
</dbReference>
<dbReference type="Pfam" id="PF00069">
    <property type="entry name" value="Pkinase"/>
    <property type="match status" value="1"/>
</dbReference>
<dbReference type="PANTHER" id="PTHR23257">
    <property type="entry name" value="SERINE-THREONINE PROTEIN KINASE"/>
    <property type="match status" value="1"/>
</dbReference>
<evidence type="ECO:0000256" key="2">
    <source>
        <dbReference type="SAM" id="Coils"/>
    </source>
</evidence>
<sequence>MSRKKDRTNSNPIDIYLINLNDYDIVRNINHGGFGIINLVKNKKTNEKYAAKTNLIQNKTQNKFFISREVRILAQIQHLTIIQFRGFSYVDFHGEKNITILMDYMKEGSLAHLIDKESKSLCPSNYDNTKRQIILVGIARGMMLLHSQFVIHRDLKPENILLDSDYHPRITDFGLSKFFDPHHSMNQSMTDSGTAAYMAPEVISSDHFNTKADVFAFGILMYEVIGGKRAYENLLQGKKRINEFQLKMKVQEGLRPKFDFPIKKGLQLMIEKCWSKDPKERPTFEEIFKKLSLSSEDYFLQFEENHQEPKIILDEDDEIDEDEAGFLLNKSFCLEDVDTVELLDYVDEIKEEKAKAKDNENENENEELKKEIKKLNQKVKSQSEKILSLEEAEKKNKEMTDQIKEMEKKIKEQAEKIAKLEKMKKNDSLPVQPNFGRFFSVDLSLKEPGILHTLKKQEKSPFDRLFVASQSSSDIYNIIAPDTKDYFSTYDEGDFFIQFELKESVMLSGVTVFTSSENFPKSFDIEVEGKVVKSVKNATELNGEDRQMTVNFKPTRGKKVRFIQTGKNWDDEDNYLFVKRIELLSTEKKYSGGVFATLVANSENKDPHKCPVFISASCFDNNSFYLVDSSCPIMNENGEKEWFQVELTRGVAILNGFRLERDEDTKLRNYKIICTDDSSKPESSWTTLIEINEKKEDEHELLDIYEFPHPSPLTRFVRLVSTGQNWDGSNDFKFIHFDVFGSYF</sequence>